<proteinExistence type="predicted"/>
<dbReference type="EMBL" id="RCOS01000116">
    <property type="protein sequence ID" value="RSN73431.1"/>
    <property type="molecule type" value="Genomic_DNA"/>
</dbReference>
<reference evidence="2 3" key="1">
    <citation type="submission" date="2018-10" db="EMBL/GenBank/DDBJ databases">
        <title>Co-occurring genomic capacity for anaerobic methane metabolism and dissimilatory sulfite reduction discovered in the Korarchaeota.</title>
        <authorList>
            <person name="Mckay L.J."/>
            <person name="Dlakic M."/>
            <person name="Fields M.W."/>
            <person name="Delmont T.O."/>
            <person name="Eren A.M."/>
            <person name="Jay Z.J."/>
            <person name="Klingelsmith K.B."/>
            <person name="Rusch D.B."/>
            <person name="Inskeep W.P."/>
        </authorList>
    </citation>
    <scope>NUCLEOTIDE SEQUENCE [LARGE SCALE GENOMIC DNA]</scope>
    <source>
        <strain evidence="2 3">MDKW</strain>
    </source>
</reference>
<evidence type="ECO:0000313" key="2">
    <source>
        <dbReference type="EMBL" id="RSN73431.1"/>
    </source>
</evidence>
<sequence length="66" mass="7494">MMGVKPLKDLEKKRTAESSKAPEAPDINKLIEDLNKMAEETKKQAEQLVKDIEESRKKLLESLGIK</sequence>
<comment type="caution">
    <text evidence="2">The sequence shown here is derived from an EMBL/GenBank/DDBJ whole genome shotgun (WGS) entry which is preliminary data.</text>
</comment>
<accession>A0A3R9QVU6</accession>
<protein>
    <submittedName>
        <fullName evidence="2">Uncharacterized protein</fullName>
    </submittedName>
</protein>
<dbReference type="Proteomes" id="UP000277582">
    <property type="component" value="Unassembled WGS sequence"/>
</dbReference>
<evidence type="ECO:0000313" key="3">
    <source>
        <dbReference type="Proteomes" id="UP000277582"/>
    </source>
</evidence>
<feature type="compositionally biased region" description="Basic and acidic residues" evidence="1">
    <location>
        <begin position="1"/>
        <end position="17"/>
    </location>
</feature>
<gene>
    <name evidence="2" type="ORF">D6D85_10415</name>
</gene>
<dbReference type="AlphaFoldDB" id="A0A3R9QVU6"/>
<organism evidence="2 3">
    <name type="scientific">Candidatus Methanodesulfokora washburnensis</name>
    <dbReference type="NCBI Taxonomy" id="2478471"/>
    <lineage>
        <taxon>Archaea</taxon>
        <taxon>Thermoproteota</taxon>
        <taxon>Candidatus Korarchaeia</taxon>
        <taxon>Candidatus Korarchaeia incertae sedis</taxon>
        <taxon>Candidatus Methanodesulfokora</taxon>
    </lineage>
</organism>
<dbReference type="RefSeq" id="WP_125671909.1">
    <property type="nucleotide sequence ID" value="NZ_RCOS01000116.1"/>
</dbReference>
<name>A0A3R9QVU6_9CREN</name>
<evidence type="ECO:0000256" key="1">
    <source>
        <dbReference type="SAM" id="MobiDB-lite"/>
    </source>
</evidence>
<feature type="region of interest" description="Disordered" evidence="1">
    <location>
        <begin position="1"/>
        <end position="28"/>
    </location>
</feature>
<keyword evidence="3" id="KW-1185">Reference proteome</keyword>